<gene>
    <name evidence="5" type="ORF">GCM10011400_10940</name>
</gene>
<feature type="domain" description="Mandelate racemase/muconate lactonizing enzyme C-terminal" evidence="4">
    <location>
        <begin position="145"/>
        <end position="242"/>
    </location>
</feature>
<dbReference type="SFLD" id="SFLDG00179">
    <property type="entry name" value="mandelate_racemase"/>
    <property type="match status" value="1"/>
</dbReference>
<accession>A0ABQ1LQ07</accession>
<dbReference type="Pfam" id="PF13378">
    <property type="entry name" value="MR_MLE_C"/>
    <property type="match status" value="1"/>
</dbReference>
<keyword evidence="6" id="KW-1185">Reference proteome</keyword>
<evidence type="ECO:0000259" key="4">
    <source>
        <dbReference type="SMART" id="SM00922"/>
    </source>
</evidence>
<dbReference type="SMART" id="SM00922">
    <property type="entry name" value="MR_MLE"/>
    <property type="match status" value="1"/>
</dbReference>
<dbReference type="RefSeq" id="WP_115783063.1">
    <property type="nucleotide sequence ID" value="NZ_BMHL01000002.1"/>
</dbReference>
<evidence type="ECO:0000256" key="2">
    <source>
        <dbReference type="ARBA" id="ARBA00022723"/>
    </source>
</evidence>
<name>A0ABQ1LQ07_9BURK</name>
<dbReference type="PANTHER" id="PTHR13794">
    <property type="entry name" value="ENOLASE SUPERFAMILY, MANDELATE RACEMASE"/>
    <property type="match status" value="1"/>
</dbReference>
<dbReference type="Pfam" id="PF02746">
    <property type="entry name" value="MR_MLE_N"/>
    <property type="match status" value="1"/>
</dbReference>
<dbReference type="CDD" id="cd03316">
    <property type="entry name" value="MR_like"/>
    <property type="match status" value="1"/>
</dbReference>
<sequence length="379" mass="41980">MKIASFESEIYRVPLTEAWGSSNYSFTSLEFVIVSLKSDNGLIGTGWTFSVGNGGAAFKSMIDYYLAPKVLGQDVFQVERLWSRMWLETHDVGSSGVTTHAIAAIDIAIWDLLGQALRQPLHRLLGGYRDSLPGYGSGVNLHLDQDALLAQMESFQAQGYRAFKMKIGKDDPHEDLERVMAVRAMVGNTARLMVDANQKWHPSEVIRRVDMLKPANLFWLEEPTLSDDVDGHALIRSKLVTPVAVGESLYTKHQFAHQITRGACDIVQPDVYRVGGITEFMKIVKMAESHNIPVAPHFGMELVAHIGCAVPNILCFEGLRGAGLSEMGIIERPLTVTDGTIQPDDTPGHGVRFDMGVLAQYRQTPERLAREQVTTRTDV</sequence>
<comment type="caution">
    <text evidence="5">The sequence shown here is derived from an EMBL/GenBank/DDBJ whole genome shotgun (WGS) entry which is preliminary data.</text>
</comment>
<proteinExistence type="predicted"/>
<evidence type="ECO:0000313" key="5">
    <source>
        <dbReference type="EMBL" id="GGC26294.1"/>
    </source>
</evidence>
<reference evidence="6" key="1">
    <citation type="journal article" date="2019" name="Int. J. Syst. Evol. Microbiol.">
        <title>The Global Catalogue of Microorganisms (GCM) 10K type strain sequencing project: providing services to taxonomists for standard genome sequencing and annotation.</title>
        <authorList>
            <consortium name="The Broad Institute Genomics Platform"/>
            <consortium name="The Broad Institute Genome Sequencing Center for Infectious Disease"/>
            <person name="Wu L."/>
            <person name="Ma J."/>
        </authorList>
    </citation>
    <scope>NUCLEOTIDE SEQUENCE [LARGE SCALE GENOMIC DNA]</scope>
    <source>
        <strain evidence="6">CGMCC 1.15103</strain>
    </source>
</reference>
<dbReference type="Gene3D" id="3.30.390.10">
    <property type="entry name" value="Enolase-like, N-terminal domain"/>
    <property type="match status" value="1"/>
</dbReference>
<evidence type="ECO:0000256" key="1">
    <source>
        <dbReference type="ARBA" id="ARBA00001946"/>
    </source>
</evidence>
<dbReference type="Proteomes" id="UP000602004">
    <property type="component" value="Unassembled WGS sequence"/>
</dbReference>
<dbReference type="EMBL" id="BMHL01000002">
    <property type="protein sequence ID" value="GGC26294.1"/>
    <property type="molecule type" value="Genomic_DNA"/>
</dbReference>
<evidence type="ECO:0000256" key="3">
    <source>
        <dbReference type="ARBA" id="ARBA00022842"/>
    </source>
</evidence>
<comment type="cofactor">
    <cofactor evidence="1">
        <name>Mg(2+)</name>
        <dbReference type="ChEBI" id="CHEBI:18420"/>
    </cofactor>
</comment>
<dbReference type="SUPFAM" id="SSF54826">
    <property type="entry name" value="Enolase N-terminal domain-like"/>
    <property type="match status" value="1"/>
</dbReference>
<protein>
    <submittedName>
        <fullName evidence="5">Racemase</fullName>
    </submittedName>
</protein>
<evidence type="ECO:0000313" key="6">
    <source>
        <dbReference type="Proteomes" id="UP000602004"/>
    </source>
</evidence>
<organism evidence="5 6">
    <name type="scientific">Paraburkholderia caffeinilytica</name>
    <dbReference type="NCBI Taxonomy" id="1761016"/>
    <lineage>
        <taxon>Bacteria</taxon>
        <taxon>Pseudomonadati</taxon>
        <taxon>Pseudomonadota</taxon>
        <taxon>Betaproteobacteria</taxon>
        <taxon>Burkholderiales</taxon>
        <taxon>Burkholderiaceae</taxon>
        <taxon>Paraburkholderia</taxon>
    </lineage>
</organism>
<dbReference type="InterPro" id="IPR046945">
    <property type="entry name" value="RHMD-like"/>
</dbReference>
<dbReference type="InterPro" id="IPR013341">
    <property type="entry name" value="Mandelate_racemase_N_dom"/>
</dbReference>
<dbReference type="Gene3D" id="3.20.20.120">
    <property type="entry name" value="Enolase-like C-terminal domain"/>
    <property type="match status" value="1"/>
</dbReference>
<dbReference type="SFLD" id="SFLDS00001">
    <property type="entry name" value="Enolase"/>
    <property type="match status" value="1"/>
</dbReference>
<dbReference type="InterPro" id="IPR036849">
    <property type="entry name" value="Enolase-like_C_sf"/>
</dbReference>
<dbReference type="SUPFAM" id="SSF51604">
    <property type="entry name" value="Enolase C-terminal domain-like"/>
    <property type="match status" value="1"/>
</dbReference>
<dbReference type="InterPro" id="IPR029017">
    <property type="entry name" value="Enolase-like_N"/>
</dbReference>
<dbReference type="InterPro" id="IPR013342">
    <property type="entry name" value="Mandelate_racemase_C"/>
</dbReference>
<keyword evidence="3" id="KW-0460">Magnesium</keyword>
<dbReference type="InterPro" id="IPR029065">
    <property type="entry name" value="Enolase_C-like"/>
</dbReference>
<dbReference type="PANTHER" id="PTHR13794:SF58">
    <property type="entry name" value="MITOCHONDRIAL ENOLASE SUPERFAMILY MEMBER 1"/>
    <property type="match status" value="1"/>
</dbReference>
<keyword evidence="2" id="KW-0479">Metal-binding</keyword>